<comment type="catalytic activity">
    <reaction evidence="1 10">
        <text>Random hydrolysis of (1-&gt;6)-alpha-D-mannosidic linkages in unbranched (1-&gt;6)-mannans.</text>
        <dbReference type="EC" id="3.2.1.101"/>
    </reaction>
</comment>
<dbReference type="GO" id="GO:0012505">
    <property type="term" value="C:endomembrane system"/>
    <property type="evidence" value="ECO:0007669"/>
    <property type="project" value="UniProtKB-SubCell"/>
</dbReference>
<dbReference type="STRING" id="1810919.A0A3D8R9F8"/>
<feature type="region of interest" description="Disordered" evidence="11">
    <location>
        <begin position="395"/>
        <end position="415"/>
    </location>
</feature>
<dbReference type="PANTHER" id="PTHR12145">
    <property type="entry name" value="MANNAN ENDO-1,6-ALPHA-MANNOSIDASE DCW1"/>
    <property type="match status" value="1"/>
</dbReference>
<evidence type="ECO:0000256" key="11">
    <source>
        <dbReference type="SAM" id="MobiDB-lite"/>
    </source>
</evidence>
<evidence type="ECO:0000256" key="10">
    <source>
        <dbReference type="PIRNR" id="PIRNR016302"/>
    </source>
</evidence>
<dbReference type="EC" id="3.2.1.101" evidence="4 10"/>
<feature type="transmembrane region" description="Helical" evidence="12">
    <location>
        <begin position="425"/>
        <end position="446"/>
    </location>
</feature>
<comment type="subcellular location">
    <subcellularLocation>
        <location evidence="2">Endomembrane system</location>
    </subcellularLocation>
</comment>
<dbReference type="FunFam" id="1.50.10.20:FF:000006">
    <property type="entry name" value="Mannan endo-1,6-alpha-mannosidase"/>
    <property type="match status" value="1"/>
</dbReference>
<comment type="similarity">
    <text evidence="3 10">Belongs to the glycosyl hydrolase 76 family.</text>
</comment>
<dbReference type="Pfam" id="PF03663">
    <property type="entry name" value="Glyco_hydro_76"/>
    <property type="match status" value="1"/>
</dbReference>
<dbReference type="SUPFAM" id="SSF48208">
    <property type="entry name" value="Six-hairpin glycosidases"/>
    <property type="match status" value="1"/>
</dbReference>
<dbReference type="PANTHER" id="PTHR12145:SF37">
    <property type="entry name" value="MANNAN ENDO-1,6-ALPHA-MANNOSIDASE"/>
    <property type="match status" value="1"/>
</dbReference>
<gene>
    <name evidence="14" type="ORF">DSM5745_08204</name>
</gene>
<dbReference type="GO" id="GO:0016052">
    <property type="term" value="P:carbohydrate catabolic process"/>
    <property type="evidence" value="ECO:0007669"/>
    <property type="project" value="InterPro"/>
</dbReference>
<feature type="signal peptide" evidence="13">
    <location>
        <begin position="1"/>
        <end position="23"/>
    </location>
</feature>
<comment type="caution">
    <text evidence="14">The sequence shown here is derived from an EMBL/GenBank/DDBJ whole genome shotgun (WGS) entry which is preliminary data.</text>
</comment>
<feature type="chain" id="PRO_5017567482" description="Mannan endo-1,6-alpha-mannosidase" evidence="13">
    <location>
        <begin position="24"/>
        <end position="464"/>
    </location>
</feature>
<proteinExistence type="inferred from homology"/>
<reference evidence="14 15" key="1">
    <citation type="journal article" date="2018" name="IMA Fungus">
        <title>IMA Genome-F 9: Draft genome sequence of Annulohypoxylon stygium, Aspergillus mulundensis, Berkeleyomyces basicola (syn. Thielaviopsis basicola), Ceratocystis smalleyi, two Cercospora beticola strains, Coleophoma cylindrospora, Fusarium fracticaudum, Phialophora cf. hyalina, and Morchella septimelata.</title>
        <authorList>
            <person name="Wingfield B.D."/>
            <person name="Bills G.F."/>
            <person name="Dong Y."/>
            <person name="Huang W."/>
            <person name="Nel W.J."/>
            <person name="Swalarsk-Parry B.S."/>
            <person name="Vaghefi N."/>
            <person name="Wilken P.M."/>
            <person name="An Z."/>
            <person name="de Beer Z.W."/>
            <person name="De Vos L."/>
            <person name="Chen L."/>
            <person name="Duong T.A."/>
            <person name="Gao Y."/>
            <person name="Hammerbacher A."/>
            <person name="Kikkert J.R."/>
            <person name="Li Y."/>
            <person name="Li H."/>
            <person name="Li K."/>
            <person name="Li Q."/>
            <person name="Liu X."/>
            <person name="Ma X."/>
            <person name="Naidoo K."/>
            <person name="Pethybridge S.J."/>
            <person name="Sun J."/>
            <person name="Steenkamp E.T."/>
            <person name="van der Nest M.A."/>
            <person name="van Wyk S."/>
            <person name="Wingfield M.J."/>
            <person name="Xiong C."/>
            <person name="Yue Q."/>
            <person name="Zhang X."/>
        </authorList>
    </citation>
    <scope>NUCLEOTIDE SEQUENCE [LARGE SCALE GENOMIC DNA]</scope>
    <source>
        <strain evidence="14 15">DSM 5745</strain>
    </source>
</reference>
<keyword evidence="8" id="KW-0325">Glycoprotein</keyword>
<keyword evidence="15" id="KW-1185">Reference proteome</keyword>
<dbReference type="InterPro" id="IPR005198">
    <property type="entry name" value="Glyco_hydro_76"/>
</dbReference>
<evidence type="ECO:0000313" key="15">
    <source>
        <dbReference type="Proteomes" id="UP000256690"/>
    </source>
</evidence>
<evidence type="ECO:0000256" key="3">
    <source>
        <dbReference type="ARBA" id="ARBA00009699"/>
    </source>
</evidence>
<evidence type="ECO:0000256" key="13">
    <source>
        <dbReference type="SAM" id="SignalP"/>
    </source>
</evidence>
<evidence type="ECO:0000256" key="6">
    <source>
        <dbReference type="ARBA" id="ARBA00022801"/>
    </source>
</evidence>
<evidence type="ECO:0000256" key="4">
    <source>
        <dbReference type="ARBA" id="ARBA00012350"/>
    </source>
</evidence>
<evidence type="ECO:0000313" key="14">
    <source>
        <dbReference type="EMBL" id="RDW70693.1"/>
    </source>
</evidence>
<keyword evidence="7 12" id="KW-0472">Membrane</keyword>
<protein>
    <recommendedName>
        <fullName evidence="4 10">Mannan endo-1,6-alpha-mannosidase</fullName>
        <ecNumber evidence="4 10">3.2.1.101</ecNumber>
    </recommendedName>
</protein>
<dbReference type="Gene3D" id="1.50.10.20">
    <property type="match status" value="1"/>
</dbReference>
<dbReference type="AlphaFoldDB" id="A0A3D8R9F8"/>
<dbReference type="GO" id="GO:0009272">
    <property type="term" value="P:fungal-type cell wall biogenesis"/>
    <property type="evidence" value="ECO:0007669"/>
    <property type="project" value="TreeGrafter"/>
</dbReference>
<dbReference type="GO" id="GO:0008496">
    <property type="term" value="F:mannan endo-1,6-alpha-mannosidase activity"/>
    <property type="evidence" value="ECO:0007669"/>
    <property type="project" value="UniProtKB-UniRule"/>
</dbReference>
<dbReference type="GeneID" id="38118574"/>
<evidence type="ECO:0000256" key="7">
    <source>
        <dbReference type="ARBA" id="ARBA00023136"/>
    </source>
</evidence>
<dbReference type="InterPro" id="IPR008928">
    <property type="entry name" value="6-hairpin_glycosidase_sf"/>
</dbReference>
<dbReference type="PIRSF" id="PIRSF016302">
    <property type="entry name" value="Man_a_manosd"/>
    <property type="match status" value="1"/>
</dbReference>
<keyword evidence="9 10" id="KW-0326">Glycosidase</keyword>
<dbReference type="InterPro" id="IPR014480">
    <property type="entry name" value="Mannan-1_6-alpha_mannosidase"/>
</dbReference>
<evidence type="ECO:0000256" key="12">
    <source>
        <dbReference type="SAM" id="Phobius"/>
    </source>
</evidence>
<dbReference type="RefSeq" id="XP_026601224.1">
    <property type="nucleotide sequence ID" value="XM_026750220.1"/>
</dbReference>
<keyword evidence="6 10" id="KW-0378">Hydrolase</keyword>
<evidence type="ECO:0000256" key="1">
    <source>
        <dbReference type="ARBA" id="ARBA00001452"/>
    </source>
</evidence>
<evidence type="ECO:0000256" key="9">
    <source>
        <dbReference type="ARBA" id="ARBA00023295"/>
    </source>
</evidence>
<evidence type="ECO:0000256" key="2">
    <source>
        <dbReference type="ARBA" id="ARBA00004308"/>
    </source>
</evidence>
<keyword evidence="12" id="KW-0812">Transmembrane</keyword>
<organism evidence="14 15">
    <name type="scientific">Aspergillus mulundensis</name>
    <dbReference type="NCBI Taxonomy" id="1810919"/>
    <lineage>
        <taxon>Eukaryota</taxon>
        <taxon>Fungi</taxon>
        <taxon>Dikarya</taxon>
        <taxon>Ascomycota</taxon>
        <taxon>Pezizomycotina</taxon>
        <taxon>Eurotiomycetes</taxon>
        <taxon>Eurotiomycetidae</taxon>
        <taxon>Eurotiales</taxon>
        <taxon>Aspergillaceae</taxon>
        <taxon>Aspergillus</taxon>
        <taxon>Aspergillus subgen. Nidulantes</taxon>
    </lineage>
</organism>
<evidence type="ECO:0000256" key="5">
    <source>
        <dbReference type="ARBA" id="ARBA00022729"/>
    </source>
</evidence>
<sequence length="464" mass="51596">MQLRKWLSAVLAASLVGKGRVSALDLDIEDEASIKNAASTVARKMMSEYHGNEPGQVPGLIPDSWWEGGVMFMTLIQYWYWTGDTTYNDITREGMLHQQGQNDFFPNNYSHFLGNDDQMFWGLAAMTAAELNFPEEEGQPSWVSLAQGVFNTQIPRWDETACGGGMRWQIWPFEGGYTMKNAISNGGLFQLAARLGRYTDNETYASWAEKLWDWSITTPLLKSDDWTIADSTTMEHDCKDHGDQQWTYNYGAYIGGAAYMYNVTNGGQKWKAGIDGLLATTWKTFFAKEAMSEIWCEQTMTCDRNEDMFKGFLSSWLTSTAIIAPYTASEIVPRIQRSALGAAQQCLNGQSCGRRWHQEEWDGSATMQSDMSALSVFSSAMAVFKTDAKPLTLATGATSKSNPEAGRKEDALPFKPRPVTTGDRVGAVIATVLFVALWMAGLIWLIDPNECIRSCFAAESGANV</sequence>
<accession>A0A3D8R9F8</accession>
<dbReference type="OrthoDB" id="4187847at2759"/>
<keyword evidence="12" id="KW-1133">Transmembrane helix</keyword>
<name>A0A3D8R9F8_9EURO</name>
<evidence type="ECO:0000256" key="8">
    <source>
        <dbReference type="ARBA" id="ARBA00023180"/>
    </source>
</evidence>
<dbReference type="EMBL" id="PVWQ01000010">
    <property type="protein sequence ID" value="RDW70693.1"/>
    <property type="molecule type" value="Genomic_DNA"/>
</dbReference>
<keyword evidence="5 13" id="KW-0732">Signal</keyword>
<dbReference type="Proteomes" id="UP000256690">
    <property type="component" value="Unassembled WGS sequence"/>
</dbReference>